<sequence length="92" mass="10554">FVYLISNIIFVLSILILKVLVQHSTTNKTLTRMPSIDISNRGIGNLKTCNFLLFCKSLEALEERLLLAKRPLLPPQLVFPPWREKPPSLPKR</sequence>
<keyword evidence="3" id="KW-1185">Reference proteome</keyword>
<dbReference type="Proteomes" id="UP000605970">
    <property type="component" value="Unassembled WGS sequence"/>
</dbReference>
<dbReference type="EMBL" id="JABEBT010000041">
    <property type="protein sequence ID" value="KAF7635526.1"/>
    <property type="molecule type" value="Genomic_DNA"/>
</dbReference>
<evidence type="ECO:0000256" key="1">
    <source>
        <dbReference type="SAM" id="Phobius"/>
    </source>
</evidence>
<protein>
    <submittedName>
        <fullName evidence="2">Uncharacterized protein</fullName>
    </submittedName>
</protein>
<organism evidence="2 3">
    <name type="scientific">Meloidogyne graminicola</name>
    <dbReference type="NCBI Taxonomy" id="189291"/>
    <lineage>
        <taxon>Eukaryota</taxon>
        <taxon>Metazoa</taxon>
        <taxon>Ecdysozoa</taxon>
        <taxon>Nematoda</taxon>
        <taxon>Chromadorea</taxon>
        <taxon>Rhabditida</taxon>
        <taxon>Tylenchina</taxon>
        <taxon>Tylenchomorpha</taxon>
        <taxon>Tylenchoidea</taxon>
        <taxon>Meloidogynidae</taxon>
        <taxon>Meloidogyninae</taxon>
        <taxon>Meloidogyne</taxon>
    </lineage>
</organism>
<name>A0A8S9ZR47_9BILA</name>
<evidence type="ECO:0000313" key="2">
    <source>
        <dbReference type="EMBL" id="KAF7635526.1"/>
    </source>
</evidence>
<evidence type="ECO:0000313" key="3">
    <source>
        <dbReference type="Proteomes" id="UP000605970"/>
    </source>
</evidence>
<gene>
    <name evidence="2" type="ORF">Mgra_00005068</name>
</gene>
<feature type="non-terminal residue" evidence="2">
    <location>
        <position position="1"/>
    </location>
</feature>
<accession>A0A8S9ZR47</accession>
<keyword evidence="1" id="KW-0472">Membrane</keyword>
<dbReference type="AlphaFoldDB" id="A0A8S9ZR47"/>
<keyword evidence="1" id="KW-1133">Transmembrane helix</keyword>
<feature type="non-terminal residue" evidence="2">
    <location>
        <position position="92"/>
    </location>
</feature>
<reference evidence="2" key="1">
    <citation type="journal article" date="2020" name="Ecol. Evol.">
        <title>Genome structure and content of the rice root-knot nematode (Meloidogyne graminicola).</title>
        <authorList>
            <person name="Phan N.T."/>
            <person name="Danchin E.G.J."/>
            <person name="Klopp C."/>
            <person name="Perfus-Barbeoch L."/>
            <person name="Kozlowski D.K."/>
            <person name="Koutsovoulos G.D."/>
            <person name="Lopez-Roques C."/>
            <person name="Bouchez O."/>
            <person name="Zahm M."/>
            <person name="Besnard G."/>
            <person name="Bellafiore S."/>
        </authorList>
    </citation>
    <scope>NUCLEOTIDE SEQUENCE</scope>
    <source>
        <strain evidence="2">VN-18</strain>
    </source>
</reference>
<comment type="caution">
    <text evidence="2">The sequence shown here is derived from an EMBL/GenBank/DDBJ whole genome shotgun (WGS) entry which is preliminary data.</text>
</comment>
<keyword evidence="1" id="KW-0812">Transmembrane</keyword>
<proteinExistence type="predicted"/>
<feature type="transmembrane region" description="Helical" evidence="1">
    <location>
        <begin position="6"/>
        <end position="23"/>
    </location>
</feature>